<evidence type="ECO:0000313" key="9">
    <source>
        <dbReference type="EMBL" id="GAL93859.1"/>
    </source>
</evidence>
<dbReference type="CDD" id="cd07326">
    <property type="entry name" value="M56_BlaR1_MecR1_like"/>
    <property type="match status" value="1"/>
</dbReference>
<feature type="transmembrane region" description="Helical" evidence="7">
    <location>
        <begin position="65"/>
        <end position="86"/>
    </location>
</feature>
<evidence type="ECO:0000256" key="7">
    <source>
        <dbReference type="SAM" id="Phobius"/>
    </source>
</evidence>
<gene>
    <name evidence="9" type="ORF">N44_03611</name>
</gene>
<keyword evidence="4 6" id="KW-0862">Zinc</keyword>
<dbReference type="GO" id="GO:0046872">
    <property type="term" value="F:metal ion binding"/>
    <property type="evidence" value="ECO:0007669"/>
    <property type="project" value="UniProtKB-KW"/>
</dbReference>
<proteinExistence type="inferred from homology"/>
<dbReference type="GO" id="GO:0004222">
    <property type="term" value="F:metalloendopeptidase activity"/>
    <property type="evidence" value="ECO:0007669"/>
    <property type="project" value="InterPro"/>
</dbReference>
<evidence type="ECO:0000256" key="4">
    <source>
        <dbReference type="ARBA" id="ARBA00022833"/>
    </source>
</evidence>
<evidence type="ECO:0000256" key="5">
    <source>
        <dbReference type="ARBA" id="ARBA00023049"/>
    </source>
</evidence>
<evidence type="ECO:0000256" key="6">
    <source>
        <dbReference type="RuleBase" id="RU003983"/>
    </source>
</evidence>
<comment type="caution">
    <text evidence="9">The sequence shown here is derived from an EMBL/GenBank/DDBJ whole genome shotgun (WGS) entry which is preliminary data.</text>
</comment>
<feature type="transmembrane region" description="Helical" evidence="7">
    <location>
        <begin position="31"/>
        <end position="53"/>
    </location>
</feature>
<dbReference type="Proteomes" id="UP000030321">
    <property type="component" value="Unassembled WGS sequence"/>
</dbReference>
<name>A0A0A1VWA5_MICAE</name>
<keyword evidence="7" id="KW-1133">Transmembrane helix</keyword>
<protein>
    <submittedName>
        <fullName evidence="9">Peptidase M48, Ste24p</fullName>
    </submittedName>
</protein>
<evidence type="ECO:0000256" key="3">
    <source>
        <dbReference type="ARBA" id="ARBA00022801"/>
    </source>
</evidence>
<evidence type="ECO:0000313" key="10">
    <source>
        <dbReference type="Proteomes" id="UP000030321"/>
    </source>
</evidence>
<sequence>MHSLMLLLALTIAIGLRCFLPSYQRRWQTTLFFFLFPPLLLLMTVISVVCMGYGGQMLGYNSSLISYFSAIIWIVFAIFCLIKLSYQTWQTHRDFSSYPLKKITAQKARVLAVDFPYSARVGFWKSELIVTQGLLNLLDQEHLQAVLAHEQAHQEYHDTFWFFWLGWLRSMSSWLPNSENLWSELVFLRELRADKYASGQVDYLLLAESLLLVAEKVNQVAEINFSDSCCVALSDNSLNNRLLERIDALVESEKPELPRFNYQVWLLLSLSLAPFLLLPLHS</sequence>
<accession>A0A0A1VWA5</accession>
<evidence type="ECO:0000256" key="2">
    <source>
        <dbReference type="ARBA" id="ARBA00022723"/>
    </source>
</evidence>
<keyword evidence="2" id="KW-0479">Metal-binding</keyword>
<comment type="similarity">
    <text evidence="6">Belongs to the peptidase M48 family.</text>
</comment>
<dbReference type="PANTHER" id="PTHR34978:SF3">
    <property type="entry name" value="SLR0241 PROTEIN"/>
    <property type="match status" value="1"/>
</dbReference>
<dbReference type="InterPro" id="IPR052173">
    <property type="entry name" value="Beta-lactam_resp_regulator"/>
</dbReference>
<evidence type="ECO:0000256" key="1">
    <source>
        <dbReference type="ARBA" id="ARBA00022670"/>
    </source>
</evidence>
<dbReference type="PANTHER" id="PTHR34978">
    <property type="entry name" value="POSSIBLE SENSOR-TRANSDUCER PROTEIN BLAR"/>
    <property type="match status" value="1"/>
</dbReference>
<keyword evidence="7" id="KW-0812">Transmembrane</keyword>
<dbReference type="RefSeq" id="WP_045359758.1">
    <property type="nucleotide sequence ID" value="NZ_BBPA01000049.1"/>
</dbReference>
<dbReference type="Gene3D" id="3.30.2010.10">
    <property type="entry name" value="Metalloproteases ('zincins'), catalytic domain"/>
    <property type="match status" value="1"/>
</dbReference>
<keyword evidence="5 6" id="KW-0482">Metalloprotease</keyword>
<evidence type="ECO:0000259" key="8">
    <source>
        <dbReference type="Pfam" id="PF01435"/>
    </source>
</evidence>
<keyword evidence="3 6" id="KW-0378">Hydrolase</keyword>
<dbReference type="EMBL" id="BBPA01000049">
    <property type="protein sequence ID" value="GAL93859.1"/>
    <property type="molecule type" value="Genomic_DNA"/>
</dbReference>
<feature type="domain" description="Peptidase M48" evidence="8">
    <location>
        <begin position="122"/>
        <end position="158"/>
    </location>
</feature>
<dbReference type="Pfam" id="PF01435">
    <property type="entry name" value="Peptidase_M48"/>
    <property type="match status" value="1"/>
</dbReference>
<dbReference type="InterPro" id="IPR001915">
    <property type="entry name" value="Peptidase_M48"/>
</dbReference>
<dbReference type="AlphaFoldDB" id="A0A0A1VWA5"/>
<organism evidence="9 10">
    <name type="scientific">Microcystis aeruginosa NIES-44</name>
    <dbReference type="NCBI Taxonomy" id="449439"/>
    <lineage>
        <taxon>Bacteria</taxon>
        <taxon>Bacillati</taxon>
        <taxon>Cyanobacteriota</taxon>
        <taxon>Cyanophyceae</taxon>
        <taxon>Oscillatoriophycideae</taxon>
        <taxon>Chroococcales</taxon>
        <taxon>Microcystaceae</taxon>
        <taxon>Microcystis</taxon>
    </lineage>
</organism>
<dbReference type="GO" id="GO:0006508">
    <property type="term" value="P:proteolysis"/>
    <property type="evidence" value="ECO:0007669"/>
    <property type="project" value="UniProtKB-KW"/>
</dbReference>
<feature type="transmembrane region" description="Helical" evidence="7">
    <location>
        <begin position="262"/>
        <end position="280"/>
    </location>
</feature>
<comment type="cofactor">
    <cofactor evidence="6">
        <name>Zn(2+)</name>
        <dbReference type="ChEBI" id="CHEBI:29105"/>
    </cofactor>
    <text evidence="6">Binds 1 zinc ion per subunit.</text>
</comment>
<keyword evidence="7" id="KW-0472">Membrane</keyword>
<reference evidence="10" key="1">
    <citation type="journal article" date="2015" name="Genome">
        <title>Whole Genome Sequence of the Non-Microcystin-Producing Microcystis aeruginosa Strain NIES-44.</title>
        <authorList>
            <person name="Okano K."/>
            <person name="Miyata N."/>
            <person name="Ozaki Y."/>
        </authorList>
    </citation>
    <scope>NUCLEOTIDE SEQUENCE [LARGE SCALE GENOMIC DNA]</scope>
    <source>
        <strain evidence="10">NIES-44</strain>
    </source>
</reference>
<keyword evidence="1 6" id="KW-0645">Protease</keyword>